<feature type="region of interest" description="Disordered" evidence="7">
    <location>
        <begin position="1"/>
        <end position="39"/>
    </location>
</feature>
<dbReference type="Gene3D" id="2.30.31.10">
    <property type="entry name" value="Transcriptional Coactivator Pc4, Chain A"/>
    <property type="match status" value="1"/>
</dbReference>
<evidence type="ECO:0000256" key="6">
    <source>
        <dbReference type="ARBA" id="ARBA00023242"/>
    </source>
</evidence>
<dbReference type="PANTHER" id="PTHR13215">
    <property type="entry name" value="RNA POLYMERASE II TRANSCRIPTIONAL COACTIVATOR"/>
    <property type="match status" value="1"/>
</dbReference>
<evidence type="ECO:0000256" key="3">
    <source>
        <dbReference type="ARBA" id="ARBA00023015"/>
    </source>
</evidence>
<evidence type="ECO:0000256" key="2">
    <source>
        <dbReference type="ARBA" id="ARBA00009001"/>
    </source>
</evidence>
<evidence type="ECO:0000259" key="8">
    <source>
        <dbReference type="Pfam" id="PF02229"/>
    </source>
</evidence>
<feature type="compositionally biased region" description="Basic and acidic residues" evidence="7">
    <location>
        <begin position="1"/>
        <end position="14"/>
    </location>
</feature>
<keyword evidence="10" id="KW-1185">Reference proteome</keyword>
<keyword evidence="3" id="KW-0805">Transcription regulation</keyword>
<evidence type="ECO:0000313" key="10">
    <source>
        <dbReference type="Proteomes" id="UP001141327"/>
    </source>
</evidence>
<evidence type="ECO:0000256" key="4">
    <source>
        <dbReference type="ARBA" id="ARBA00023125"/>
    </source>
</evidence>
<dbReference type="EMBL" id="JAPMOS010000111">
    <property type="protein sequence ID" value="KAJ4455345.1"/>
    <property type="molecule type" value="Genomic_DNA"/>
</dbReference>
<organism evidence="9 10">
    <name type="scientific">Paratrimastix pyriformis</name>
    <dbReference type="NCBI Taxonomy" id="342808"/>
    <lineage>
        <taxon>Eukaryota</taxon>
        <taxon>Metamonada</taxon>
        <taxon>Preaxostyla</taxon>
        <taxon>Paratrimastigidae</taxon>
        <taxon>Paratrimastix</taxon>
    </lineage>
</organism>
<dbReference type="InterPro" id="IPR003173">
    <property type="entry name" value="PC4_C"/>
</dbReference>
<evidence type="ECO:0000313" key="9">
    <source>
        <dbReference type="EMBL" id="KAJ4455345.1"/>
    </source>
</evidence>
<feature type="domain" description="Transcriptional coactivator p15 (PC4) C-terminal" evidence="8">
    <location>
        <begin position="63"/>
        <end position="111"/>
    </location>
</feature>
<comment type="caution">
    <text evidence="9">The sequence shown here is derived from an EMBL/GenBank/DDBJ whole genome shotgun (WGS) entry which is preliminary data.</text>
</comment>
<evidence type="ECO:0000256" key="5">
    <source>
        <dbReference type="ARBA" id="ARBA00023163"/>
    </source>
</evidence>
<proteinExistence type="inferred from homology"/>
<comment type="subcellular location">
    <subcellularLocation>
        <location evidence="1">Nucleus</location>
    </subcellularLocation>
</comment>
<gene>
    <name evidence="9" type="ORF">PAPYR_9737</name>
</gene>
<sequence length="123" mass="14351">MEEAKLESKKRAPEKEEEEHPEEEKKETKKARPSKKNDEDEFKFELVRLPFESCVSLIMFAPQGSKRFVTVRKFKGRVYVDIREFYEDDGEMKPGKKGISLTPEQWQSLVDKSEEITGATHAL</sequence>
<keyword evidence="4" id="KW-0238">DNA-binding</keyword>
<evidence type="ECO:0000256" key="1">
    <source>
        <dbReference type="ARBA" id="ARBA00004123"/>
    </source>
</evidence>
<evidence type="ECO:0000256" key="7">
    <source>
        <dbReference type="SAM" id="MobiDB-lite"/>
    </source>
</evidence>
<protein>
    <submittedName>
        <fullName evidence="9">Transcriptional Coactivator p15 (PC4)</fullName>
    </submittedName>
</protein>
<reference evidence="9" key="1">
    <citation type="journal article" date="2022" name="bioRxiv">
        <title>Genomics of Preaxostyla Flagellates Illuminates Evolutionary Transitions and the Path Towards Mitochondrial Loss.</title>
        <authorList>
            <person name="Novak L.V.F."/>
            <person name="Treitli S.C."/>
            <person name="Pyrih J."/>
            <person name="Halakuc P."/>
            <person name="Pipaliya S.V."/>
            <person name="Vacek V."/>
            <person name="Brzon O."/>
            <person name="Soukal P."/>
            <person name="Eme L."/>
            <person name="Dacks J.B."/>
            <person name="Karnkowska A."/>
            <person name="Elias M."/>
            <person name="Hampl V."/>
        </authorList>
    </citation>
    <scope>NUCLEOTIDE SEQUENCE</scope>
    <source>
        <strain evidence="9">RCP-MX</strain>
    </source>
</reference>
<dbReference type="SUPFAM" id="SSF54447">
    <property type="entry name" value="ssDNA-binding transcriptional regulator domain"/>
    <property type="match status" value="1"/>
</dbReference>
<accession>A0ABQ8UD90</accession>
<name>A0ABQ8UD90_9EUKA</name>
<keyword evidence="6" id="KW-0539">Nucleus</keyword>
<dbReference type="Proteomes" id="UP001141327">
    <property type="component" value="Unassembled WGS sequence"/>
</dbReference>
<dbReference type="InterPro" id="IPR009044">
    <property type="entry name" value="ssDNA-bd_transcriptional_reg"/>
</dbReference>
<dbReference type="Pfam" id="PF02229">
    <property type="entry name" value="PC4"/>
    <property type="match status" value="1"/>
</dbReference>
<dbReference type="InterPro" id="IPR045125">
    <property type="entry name" value="Sub1/Tcp4-like"/>
</dbReference>
<comment type="similarity">
    <text evidence="2">Belongs to the transcriptional coactivator PC4 family.</text>
</comment>
<keyword evidence="5" id="KW-0804">Transcription</keyword>